<dbReference type="OrthoDB" id="687730at2759"/>
<evidence type="ECO:0000256" key="3">
    <source>
        <dbReference type="ARBA" id="ARBA00022771"/>
    </source>
</evidence>
<dbReference type="InterPro" id="IPR013083">
    <property type="entry name" value="Znf_RING/FYVE/PHD"/>
</dbReference>
<feature type="domain" description="RING-type" evidence="8">
    <location>
        <begin position="135"/>
        <end position="179"/>
    </location>
</feature>
<dbReference type="GO" id="GO:0000151">
    <property type="term" value="C:ubiquitin ligase complex"/>
    <property type="evidence" value="ECO:0007669"/>
    <property type="project" value="TreeGrafter"/>
</dbReference>
<evidence type="ECO:0008006" key="11">
    <source>
        <dbReference type="Google" id="ProtNLM"/>
    </source>
</evidence>
<keyword evidence="4" id="KW-0833">Ubl conjugation pathway</keyword>
<dbReference type="InterPro" id="IPR000253">
    <property type="entry name" value="FHA_dom"/>
</dbReference>
<evidence type="ECO:0000313" key="9">
    <source>
        <dbReference type="EMBL" id="KAF9440414.1"/>
    </source>
</evidence>
<proteinExistence type="predicted"/>
<accession>A0A9P5WYS6</accession>
<dbReference type="PROSITE" id="PS50089">
    <property type="entry name" value="ZF_RING_2"/>
    <property type="match status" value="1"/>
</dbReference>
<dbReference type="SMART" id="SM00184">
    <property type="entry name" value="RING"/>
    <property type="match status" value="1"/>
</dbReference>
<dbReference type="InterPro" id="IPR001841">
    <property type="entry name" value="Znf_RING"/>
</dbReference>
<comment type="caution">
    <text evidence="9">The sequence shown here is derived from an EMBL/GenBank/DDBJ whole genome shotgun (WGS) entry which is preliminary data.</text>
</comment>
<evidence type="ECO:0000256" key="4">
    <source>
        <dbReference type="ARBA" id="ARBA00022786"/>
    </source>
</evidence>
<dbReference type="GO" id="GO:0016567">
    <property type="term" value="P:protein ubiquitination"/>
    <property type="evidence" value="ECO:0007669"/>
    <property type="project" value="TreeGrafter"/>
</dbReference>
<dbReference type="GO" id="GO:0005829">
    <property type="term" value="C:cytosol"/>
    <property type="evidence" value="ECO:0007669"/>
    <property type="project" value="TreeGrafter"/>
</dbReference>
<evidence type="ECO:0000256" key="5">
    <source>
        <dbReference type="ARBA" id="ARBA00022833"/>
    </source>
</evidence>
<dbReference type="GO" id="GO:0061630">
    <property type="term" value="F:ubiquitin protein ligase activity"/>
    <property type="evidence" value="ECO:0007669"/>
    <property type="project" value="TreeGrafter"/>
</dbReference>
<feature type="non-terminal residue" evidence="9">
    <location>
        <position position="1"/>
    </location>
</feature>
<dbReference type="GO" id="GO:0032153">
    <property type="term" value="C:cell division site"/>
    <property type="evidence" value="ECO:0007669"/>
    <property type="project" value="TreeGrafter"/>
</dbReference>
<dbReference type="SUPFAM" id="SSF49879">
    <property type="entry name" value="SMAD/FHA domain"/>
    <property type="match status" value="1"/>
</dbReference>
<evidence type="ECO:0000313" key="10">
    <source>
        <dbReference type="Proteomes" id="UP000807342"/>
    </source>
</evidence>
<keyword evidence="1" id="KW-0808">Transferase</keyword>
<evidence type="ECO:0000259" key="7">
    <source>
        <dbReference type="PROSITE" id="PS50006"/>
    </source>
</evidence>
<keyword evidence="10" id="KW-1185">Reference proteome</keyword>
<evidence type="ECO:0000256" key="2">
    <source>
        <dbReference type="ARBA" id="ARBA00022723"/>
    </source>
</evidence>
<dbReference type="SMART" id="SM00240">
    <property type="entry name" value="FHA"/>
    <property type="match status" value="1"/>
</dbReference>
<name>A0A9P5WYS6_9AGAR</name>
<protein>
    <recommendedName>
        <fullName evidence="11">SMAD/FHA domain-containing protein</fullName>
    </recommendedName>
</protein>
<dbReference type="GO" id="GO:0006511">
    <property type="term" value="P:ubiquitin-dependent protein catabolic process"/>
    <property type="evidence" value="ECO:0007669"/>
    <property type="project" value="TreeGrafter"/>
</dbReference>
<dbReference type="Proteomes" id="UP000807342">
    <property type="component" value="Unassembled WGS sequence"/>
</dbReference>
<dbReference type="Pfam" id="PF17123">
    <property type="entry name" value="zf-RING_11"/>
    <property type="match status" value="1"/>
</dbReference>
<reference evidence="9" key="1">
    <citation type="submission" date="2020-11" db="EMBL/GenBank/DDBJ databases">
        <authorList>
            <consortium name="DOE Joint Genome Institute"/>
            <person name="Ahrendt S."/>
            <person name="Riley R."/>
            <person name="Andreopoulos W."/>
            <person name="Labutti K."/>
            <person name="Pangilinan J."/>
            <person name="Ruiz-Duenas F.J."/>
            <person name="Barrasa J.M."/>
            <person name="Sanchez-Garcia M."/>
            <person name="Camarero S."/>
            <person name="Miyauchi S."/>
            <person name="Serrano A."/>
            <person name="Linde D."/>
            <person name="Babiker R."/>
            <person name="Drula E."/>
            <person name="Ayuso-Fernandez I."/>
            <person name="Pacheco R."/>
            <person name="Padilla G."/>
            <person name="Ferreira P."/>
            <person name="Barriuso J."/>
            <person name="Kellner H."/>
            <person name="Castanera R."/>
            <person name="Alfaro M."/>
            <person name="Ramirez L."/>
            <person name="Pisabarro A.G."/>
            <person name="Kuo A."/>
            <person name="Tritt A."/>
            <person name="Lipzen A."/>
            <person name="He G."/>
            <person name="Yan M."/>
            <person name="Ng V."/>
            <person name="Cullen D."/>
            <person name="Martin F."/>
            <person name="Rosso M.-N."/>
            <person name="Henrissat B."/>
            <person name="Hibbett D."/>
            <person name="Martinez A.T."/>
            <person name="Grigoriev I.V."/>
        </authorList>
    </citation>
    <scope>NUCLEOTIDE SEQUENCE</scope>
    <source>
        <strain evidence="9">MF-IS2</strain>
    </source>
</reference>
<sequence>NSLNSNKLAFRSKVVSRAHAEIWVEGGGKFYIRDTKSSSGTFLNHVRLSAANMESRPFQIKDGDILQLGVDYQGGAEDIYKSVKIKVEIGREWQAGVNVFNTTAFKNLKALAGPVQNASGVPNAGKIKALGIPDCCICLFSVTVRQALFIAPCSHTFHYKCIRPILEAHHPAFSCPLCRTYADLEEDVEVDE</sequence>
<feature type="domain" description="FHA" evidence="7">
    <location>
        <begin position="1"/>
        <end position="48"/>
    </location>
</feature>
<gene>
    <name evidence="9" type="ORF">P691DRAFT_645921</name>
</gene>
<dbReference type="FunFam" id="2.60.200.20:FF:000044">
    <property type="entry name" value="Chromosome 8, whole genome shotgun sequence"/>
    <property type="match status" value="1"/>
</dbReference>
<dbReference type="InterPro" id="IPR008984">
    <property type="entry name" value="SMAD_FHA_dom_sf"/>
</dbReference>
<dbReference type="PANTHER" id="PTHR15067:SF7">
    <property type="entry name" value="E3 UBIQUITIN-PROTEIN LIGASE DMA1-RELATED"/>
    <property type="match status" value="1"/>
</dbReference>
<keyword evidence="2" id="KW-0479">Metal-binding</keyword>
<dbReference type="EMBL" id="MU152549">
    <property type="protein sequence ID" value="KAF9440414.1"/>
    <property type="molecule type" value="Genomic_DNA"/>
</dbReference>
<evidence type="ECO:0000256" key="1">
    <source>
        <dbReference type="ARBA" id="ARBA00022679"/>
    </source>
</evidence>
<dbReference type="Gene3D" id="2.60.200.20">
    <property type="match status" value="1"/>
</dbReference>
<evidence type="ECO:0000259" key="8">
    <source>
        <dbReference type="PROSITE" id="PS50089"/>
    </source>
</evidence>
<dbReference type="GO" id="GO:0008270">
    <property type="term" value="F:zinc ion binding"/>
    <property type="evidence" value="ECO:0007669"/>
    <property type="project" value="UniProtKB-KW"/>
</dbReference>
<dbReference type="Pfam" id="PF00498">
    <property type="entry name" value="FHA"/>
    <property type="match status" value="1"/>
</dbReference>
<dbReference type="AlphaFoldDB" id="A0A9P5WYS6"/>
<evidence type="ECO:0000256" key="6">
    <source>
        <dbReference type="PROSITE-ProRule" id="PRU00175"/>
    </source>
</evidence>
<dbReference type="PANTHER" id="PTHR15067">
    <property type="entry name" value="E3 UBIQUITIN-PROTEIN LIGASE RNF8"/>
    <property type="match status" value="1"/>
</dbReference>
<dbReference type="PROSITE" id="PS50006">
    <property type="entry name" value="FHA_DOMAIN"/>
    <property type="match status" value="1"/>
</dbReference>
<dbReference type="SUPFAM" id="SSF57850">
    <property type="entry name" value="RING/U-box"/>
    <property type="match status" value="1"/>
</dbReference>
<dbReference type="Gene3D" id="3.30.40.10">
    <property type="entry name" value="Zinc/RING finger domain, C3HC4 (zinc finger)"/>
    <property type="match status" value="1"/>
</dbReference>
<feature type="non-terminal residue" evidence="9">
    <location>
        <position position="192"/>
    </location>
</feature>
<keyword evidence="5" id="KW-0862">Zinc</keyword>
<organism evidence="9 10">
    <name type="scientific">Macrolepiota fuliginosa MF-IS2</name>
    <dbReference type="NCBI Taxonomy" id="1400762"/>
    <lineage>
        <taxon>Eukaryota</taxon>
        <taxon>Fungi</taxon>
        <taxon>Dikarya</taxon>
        <taxon>Basidiomycota</taxon>
        <taxon>Agaricomycotina</taxon>
        <taxon>Agaricomycetes</taxon>
        <taxon>Agaricomycetidae</taxon>
        <taxon>Agaricales</taxon>
        <taxon>Agaricineae</taxon>
        <taxon>Agaricaceae</taxon>
        <taxon>Macrolepiota</taxon>
    </lineage>
</organism>
<keyword evidence="3 6" id="KW-0863">Zinc-finger</keyword>